<dbReference type="InterPro" id="IPR003018">
    <property type="entry name" value="GAF"/>
</dbReference>
<feature type="domain" description="GGDEF" evidence="1">
    <location>
        <begin position="244"/>
        <end position="374"/>
    </location>
</feature>
<dbReference type="InterPro" id="IPR043128">
    <property type="entry name" value="Rev_trsase/Diguanyl_cyclase"/>
</dbReference>
<dbReference type="InterPro" id="IPR003607">
    <property type="entry name" value="HD/PDEase_dom"/>
</dbReference>
<dbReference type="SMART" id="SM00065">
    <property type="entry name" value="GAF"/>
    <property type="match status" value="1"/>
</dbReference>
<evidence type="ECO:0000259" key="1">
    <source>
        <dbReference type="PROSITE" id="PS50887"/>
    </source>
</evidence>
<dbReference type="PANTHER" id="PTHR43155:SF2">
    <property type="entry name" value="CYCLIC DI-GMP PHOSPHODIESTERASE PA4108"/>
    <property type="match status" value="1"/>
</dbReference>
<dbReference type="AlphaFoldDB" id="X1K0X0"/>
<dbReference type="PROSITE" id="PS51832">
    <property type="entry name" value="HD_GYP"/>
    <property type="match status" value="1"/>
</dbReference>
<evidence type="ECO:0000259" key="2">
    <source>
        <dbReference type="PROSITE" id="PS51832"/>
    </source>
</evidence>
<dbReference type="SUPFAM" id="SSF109604">
    <property type="entry name" value="HD-domain/PDEase-like"/>
    <property type="match status" value="1"/>
</dbReference>
<dbReference type="SUPFAM" id="SSF55073">
    <property type="entry name" value="Nucleotide cyclase"/>
    <property type="match status" value="1"/>
</dbReference>
<dbReference type="CDD" id="cd01949">
    <property type="entry name" value="GGDEF"/>
    <property type="match status" value="1"/>
</dbReference>
<dbReference type="InterPro" id="IPR037522">
    <property type="entry name" value="HD_GYP_dom"/>
</dbReference>
<dbReference type="SUPFAM" id="SSF55781">
    <property type="entry name" value="GAF domain-like"/>
    <property type="match status" value="1"/>
</dbReference>
<dbReference type="Gene3D" id="3.30.70.270">
    <property type="match status" value="1"/>
</dbReference>
<feature type="domain" description="HD-GYP" evidence="2">
    <location>
        <begin position="387"/>
        <end position="582"/>
    </location>
</feature>
<comment type="caution">
    <text evidence="3">The sequence shown here is derived from an EMBL/GenBank/DDBJ whole genome shotgun (WGS) entry which is preliminary data.</text>
</comment>
<dbReference type="InterPro" id="IPR000160">
    <property type="entry name" value="GGDEF_dom"/>
</dbReference>
<dbReference type="InterPro" id="IPR029016">
    <property type="entry name" value="GAF-like_dom_sf"/>
</dbReference>
<dbReference type="PROSITE" id="PS50887">
    <property type="entry name" value="GGDEF"/>
    <property type="match status" value="1"/>
</dbReference>
<sequence>MAILAVGNKRNGKLYRVEEIDLMESIAGHVAASMEKEYLHEQLEQQDRELALINRLTTIITSSMNIGEIFEGFAQELKEVVDVDWATIALIEGAELRFLALTSTIGSAWKVGDRIPLSGTATEWVVREKKPLYEANLSRHKRFWAGEHHLRRGVRSIVYLPLVVRGEGIGSFIVASRRADAYNPGQIRLLEHLALQIATPIENAQLYARAEQRARIDELTGLFNRRHFEERLKEEIARHSRYGNVFSLLMLDLDNFKTYNDIYGHPAGDELLDQIGSIIRSSIRNADQAFRYGGDEFIVILPQTISEDAYMVAERVREQIASEMKAKEVAITCSIGLASYPSDGVMSGELITATDTALYYAKRTGGNRTYLSAKILSEPPAGAGVDTRGSGLSAVYALVSAVDAKDHYTYGHSRKVNTYAVALAEAIGLSPDEVSRVSTAALLHDIGKIGIPDKILSKKGKLATGEWEAIKSHPKLGANIIGNVPSLVSCLPAILYHHERWDGTGYPEGLKGETIPLDARILAIADAFTAMTSARPYRDAFCDDKAIKQLRQGASKQFDPHLVEVFIGLVEAGFPEKAKVGQAPSSEQPSP</sequence>
<evidence type="ECO:0008006" key="4">
    <source>
        <dbReference type="Google" id="ProtNLM"/>
    </source>
</evidence>
<name>X1K0X0_9ZZZZ</name>
<evidence type="ECO:0000313" key="3">
    <source>
        <dbReference type="EMBL" id="GAI00138.1"/>
    </source>
</evidence>
<dbReference type="FunFam" id="3.30.70.270:FF:000001">
    <property type="entry name" value="Diguanylate cyclase domain protein"/>
    <property type="match status" value="1"/>
</dbReference>
<accession>X1K0X0</accession>
<dbReference type="PANTHER" id="PTHR43155">
    <property type="entry name" value="CYCLIC DI-GMP PHOSPHODIESTERASE PA4108-RELATED"/>
    <property type="match status" value="1"/>
</dbReference>
<dbReference type="Gene3D" id="3.30.450.40">
    <property type="match status" value="1"/>
</dbReference>
<reference evidence="3" key="1">
    <citation type="journal article" date="2014" name="Front. Microbiol.">
        <title>High frequency of phylogenetically diverse reductive dehalogenase-homologous genes in deep subseafloor sedimentary metagenomes.</title>
        <authorList>
            <person name="Kawai M."/>
            <person name="Futagami T."/>
            <person name="Toyoda A."/>
            <person name="Takaki Y."/>
            <person name="Nishi S."/>
            <person name="Hori S."/>
            <person name="Arai W."/>
            <person name="Tsubouchi T."/>
            <person name="Morono Y."/>
            <person name="Uchiyama I."/>
            <person name="Ito T."/>
            <person name="Fujiyama A."/>
            <person name="Inagaki F."/>
            <person name="Takami H."/>
        </authorList>
    </citation>
    <scope>NUCLEOTIDE SEQUENCE</scope>
    <source>
        <strain evidence="3">Expedition CK06-06</strain>
    </source>
</reference>
<gene>
    <name evidence="3" type="ORF">S06H3_02087</name>
</gene>
<dbReference type="InterPro" id="IPR029787">
    <property type="entry name" value="Nucleotide_cyclase"/>
</dbReference>
<dbReference type="Gene3D" id="1.10.3210.10">
    <property type="entry name" value="Hypothetical protein af1432"/>
    <property type="match status" value="1"/>
</dbReference>
<dbReference type="SMART" id="SM00267">
    <property type="entry name" value="GGDEF"/>
    <property type="match status" value="1"/>
</dbReference>
<dbReference type="SMART" id="SM00471">
    <property type="entry name" value="HDc"/>
    <property type="match status" value="1"/>
</dbReference>
<dbReference type="EMBL" id="BARV01000579">
    <property type="protein sequence ID" value="GAI00138.1"/>
    <property type="molecule type" value="Genomic_DNA"/>
</dbReference>
<dbReference type="Pfam" id="PF01590">
    <property type="entry name" value="GAF"/>
    <property type="match status" value="1"/>
</dbReference>
<dbReference type="NCBIfam" id="TIGR00254">
    <property type="entry name" value="GGDEF"/>
    <property type="match status" value="1"/>
</dbReference>
<dbReference type="Pfam" id="PF00990">
    <property type="entry name" value="GGDEF"/>
    <property type="match status" value="1"/>
</dbReference>
<organism evidence="3">
    <name type="scientific">marine sediment metagenome</name>
    <dbReference type="NCBI Taxonomy" id="412755"/>
    <lineage>
        <taxon>unclassified sequences</taxon>
        <taxon>metagenomes</taxon>
        <taxon>ecological metagenomes</taxon>
    </lineage>
</organism>
<dbReference type="CDD" id="cd00077">
    <property type="entry name" value="HDc"/>
    <property type="match status" value="1"/>
</dbReference>
<proteinExistence type="predicted"/>
<protein>
    <recommendedName>
        <fullName evidence="4">Diguanylate cyclase</fullName>
    </recommendedName>
</protein>
<dbReference type="Pfam" id="PF13487">
    <property type="entry name" value="HD_5"/>
    <property type="match status" value="1"/>
</dbReference>